<proteinExistence type="predicted"/>
<dbReference type="Proteomes" id="UP000194236">
    <property type="component" value="Unassembled WGS sequence"/>
</dbReference>
<keyword evidence="2" id="KW-1185">Reference proteome</keyword>
<dbReference type="AlphaFoldDB" id="A0A1Y3BNY2"/>
<organism evidence="1 2">
    <name type="scientific">Euroglyphus maynei</name>
    <name type="common">Mayne's house dust mite</name>
    <dbReference type="NCBI Taxonomy" id="6958"/>
    <lineage>
        <taxon>Eukaryota</taxon>
        <taxon>Metazoa</taxon>
        <taxon>Ecdysozoa</taxon>
        <taxon>Arthropoda</taxon>
        <taxon>Chelicerata</taxon>
        <taxon>Arachnida</taxon>
        <taxon>Acari</taxon>
        <taxon>Acariformes</taxon>
        <taxon>Sarcoptiformes</taxon>
        <taxon>Astigmata</taxon>
        <taxon>Psoroptidia</taxon>
        <taxon>Analgoidea</taxon>
        <taxon>Pyroglyphidae</taxon>
        <taxon>Pyroglyphinae</taxon>
        <taxon>Euroglyphus</taxon>
    </lineage>
</organism>
<accession>A0A1Y3BNY2</accession>
<reference evidence="1 2" key="1">
    <citation type="submission" date="2017-03" db="EMBL/GenBank/DDBJ databases">
        <title>Genome Survey of Euroglyphus maynei.</title>
        <authorList>
            <person name="Arlian L.G."/>
            <person name="Morgan M.S."/>
            <person name="Rider S.D."/>
        </authorList>
    </citation>
    <scope>NUCLEOTIDE SEQUENCE [LARGE SCALE GENOMIC DNA]</scope>
    <source>
        <strain evidence="1">Arlian Lab</strain>
        <tissue evidence="1">Whole body</tissue>
    </source>
</reference>
<evidence type="ECO:0000313" key="1">
    <source>
        <dbReference type="EMBL" id="OTF82671.1"/>
    </source>
</evidence>
<sequence length="75" mass="8939">MNIINHNIEVEMMLLLKVRWPKDNDNTIDSCTKRKYNYDDGYLLSRCYLYGHHGLSPLNLIESYSNNPDNVHRRL</sequence>
<gene>
    <name evidence="1" type="ORF">BLA29_005862</name>
</gene>
<protein>
    <submittedName>
        <fullName evidence="1">Uncharacterized protein</fullName>
    </submittedName>
</protein>
<comment type="caution">
    <text evidence="1">The sequence shown here is derived from an EMBL/GenBank/DDBJ whole genome shotgun (WGS) entry which is preliminary data.</text>
</comment>
<dbReference type="EMBL" id="MUJZ01007319">
    <property type="protein sequence ID" value="OTF82671.1"/>
    <property type="molecule type" value="Genomic_DNA"/>
</dbReference>
<evidence type="ECO:0000313" key="2">
    <source>
        <dbReference type="Proteomes" id="UP000194236"/>
    </source>
</evidence>
<feature type="non-terminal residue" evidence="1">
    <location>
        <position position="75"/>
    </location>
</feature>
<name>A0A1Y3BNY2_EURMA</name>